<dbReference type="Gene3D" id="1.20.1050.90">
    <property type="entry name" value="RecF/RecN/SMC, N-terminal domain"/>
    <property type="match status" value="1"/>
</dbReference>
<proteinExistence type="predicted"/>
<protein>
    <submittedName>
        <fullName evidence="1">Replication and repair protein RecF protein</fullName>
    </submittedName>
</protein>
<dbReference type="GO" id="GO:0005524">
    <property type="term" value="F:ATP binding"/>
    <property type="evidence" value="ECO:0007669"/>
    <property type="project" value="InterPro"/>
</dbReference>
<dbReference type="AlphaFoldDB" id="A0A0G1KP34"/>
<name>A0A0G1KP34_9BACT</name>
<evidence type="ECO:0000313" key="1">
    <source>
        <dbReference type="EMBL" id="KKT85283.1"/>
    </source>
</evidence>
<dbReference type="InterPro" id="IPR042174">
    <property type="entry name" value="RecF_2"/>
</dbReference>
<feature type="non-terminal residue" evidence="1">
    <location>
        <position position="1"/>
    </location>
</feature>
<gene>
    <name evidence="1" type="ORF">UW84_C0037G0010</name>
</gene>
<organism evidence="1 2">
    <name type="scientific">Candidatus Collierbacteria bacterium GW2011_GWA2_44_99</name>
    <dbReference type="NCBI Taxonomy" id="1618380"/>
    <lineage>
        <taxon>Bacteria</taxon>
        <taxon>Candidatus Collieribacteriota</taxon>
    </lineage>
</organism>
<dbReference type="Proteomes" id="UP000034797">
    <property type="component" value="Unassembled WGS sequence"/>
</dbReference>
<dbReference type="GO" id="GO:0006281">
    <property type="term" value="P:DNA repair"/>
    <property type="evidence" value="ECO:0007669"/>
    <property type="project" value="InterPro"/>
</dbReference>
<comment type="caution">
    <text evidence="1">The sequence shown here is derived from an EMBL/GenBank/DDBJ whole genome shotgun (WGS) entry which is preliminary data.</text>
</comment>
<dbReference type="EMBL" id="LCJW01000037">
    <property type="protein sequence ID" value="KKT85283.1"/>
    <property type="molecule type" value="Genomic_DNA"/>
</dbReference>
<dbReference type="GO" id="GO:0003697">
    <property type="term" value="F:single-stranded DNA binding"/>
    <property type="evidence" value="ECO:0007669"/>
    <property type="project" value="InterPro"/>
</dbReference>
<sequence>MGEIYFMEEKSHKKVLLLLDDIFSELDETHKGEVLRVMSGRQVVVTTADEGDAKMFKKAKTIRLS</sequence>
<dbReference type="InterPro" id="IPR018078">
    <property type="entry name" value="DNA-binding_RecF_CS"/>
</dbReference>
<dbReference type="Gene3D" id="3.40.50.300">
    <property type="entry name" value="P-loop containing nucleotide triphosphate hydrolases"/>
    <property type="match status" value="1"/>
</dbReference>
<evidence type="ECO:0000313" key="2">
    <source>
        <dbReference type="Proteomes" id="UP000034797"/>
    </source>
</evidence>
<dbReference type="PROSITE" id="PS00618">
    <property type="entry name" value="RECF_2"/>
    <property type="match status" value="1"/>
</dbReference>
<accession>A0A0G1KP34</accession>
<reference evidence="1 2" key="1">
    <citation type="journal article" date="2015" name="Nature">
        <title>rRNA introns, odd ribosomes, and small enigmatic genomes across a large radiation of phyla.</title>
        <authorList>
            <person name="Brown C.T."/>
            <person name="Hug L.A."/>
            <person name="Thomas B.C."/>
            <person name="Sharon I."/>
            <person name="Castelle C.J."/>
            <person name="Singh A."/>
            <person name="Wilkins M.J."/>
            <person name="Williams K.H."/>
            <person name="Banfield J.F."/>
        </authorList>
    </citation>
    <scope>NUCLEOTIDE SEQUENCE [LARGE SCALE GENOMIC DNA]</scope>
</reference>
<dbReference type="InterPro" id="IPR027417">
    <property type="entry name" value="P-loop_NTPase"/>
</dbReference>